<feature type="domain" description="PXA" evidence="2">
    <location>
        <begin position="833"/>
        <end position="1020"/>
    </location>
</feature>
<dbReference type="EMBL" id="CP019474">
    <property type="protein sequence ID" value="UQC78257.1"/>
    <property type="molecule type" value="Genomic_DNA"/>
</dbReference>
<feature type="region of interest" description="Disordered" evidence="1">
    <location>
        <begin position="1096"/>
        <end position="1119"/>
    </location>
</feature>
<gene>
    <name evidence="3" type="ORF">CLUP02_03734</name>
</gene>
<accession>A0A9Q8SKS0</accession>
<proteinExistence type="predicted"/>
<dbReference type="Pfam" id="PF20179">
    <property type="entry name" value="MSS51_C"/>
    <property type="match status" value="1"/>
</dbReference>
<feature type="compositionally biased region" description="Polar residues" evidence="1">
    <location>
        <begin position="1550"/>
        <end position="1559"/>
    </location>
</feature>
<dbReference type="GO" id="GO:0005739">
    <property type="term" value="C:mitochondrion"/>
    <property type="evidence" value="ECO:0007669"/>
    <property type="project" value="GOC"/>
</dbReference>
<protein>
    <recommendedName>
        <fullName evidence="2">PXA domain-containing protein</fullName>
    </recommendedName>
</protein>
<feature type="compositionally biased region" description="Polar residues" evidence="1">
    <location>
        <begin position="148"/>
        <end position="157"/>
    </location>
</feature>
<evidence type="ECO:0000313" key="3">
    <source>
        <dbReference type="EMBL" id="UQC78257.1"/>
    </source>
</evidence>
<dbReference type="GO" id="GO:0033617">
    <property type="term" value="P:mitochondrial respiratory chain complex IV assembly"/>
    <property type="evidence" value="ECO:0007669"/>
    <property type="project" value="TreeGrafter"/>
</dbReference>
<feature type="compositionally biased region" description="Basic and acidic residues" evidence="1">
    <location>
        <begin position="697"/>
        <end position="706"/>
    </location>
</feature>
<dbReference type="RefSeq" id="XP_049139894.1">
    <property type="nucleotide sequence ID" value="XM_049282751.1"/>
</dbReference>
<evidence type="ECO:0000256" key="1">
    <source>
        <dbReference type="SAM" id="MobiDB-lite"/>
    </source>
</evidence>
<dbReference type="KEGG" id="clup:CLUP02_03734"/>
<organism evidence="3 4">
    <name type="scientific">Colletotrichum lupini</name>
    <dbReference type="NCBI Taxonomy" id="145971"/>
    <lineage>
        <taxon>Eukaryota</taxon>
        <taxon>Fungi</taxon>
        <taxon>Dikarya</taxon>
        <taxon>Ascomycota</taxon>
        <taxon>Pezizomycotina</taxon>
        <taxon>Sordariomycetes</taxon>
        <taxon>Hypocreomycetidae</taxon>
        <taxon>Glomerellales</taxon>
        <taxon>Glomerellaceae</taxon>
        <taxon>Colletotrichum</taxon>
        <taxon>Colletotrichum acutatum species complex</taxon>
    </lineage>
</organism>
<dbReference type="PANTHER" id="PTHR28069:SF1">
    <property type="entry name" value="PROTEIN MSS51, MITOCHONDRIAL"/>
    <property type="match status" value="1"/>
</dbReference>
<dbReference type="Proteomes" id="UP000830671">
    <property type="component" value="Chromosome 2"/>
</dbReference>
<feature type="compositionally biased region" description="Polar residues" evidence="1">
    <location>
        <begin position="1099"/>
        <end position="1118"/>
    </location>
</feature>
<name>A0A9Q8SKS0_9PEZI</name>
<feature type="compositionally biased region" description="Polar residues" evidence="1">
    <location>
        <begin position="125"/>
        <end position="139"/>
    </location>
</feature>
<sequence length="1637" mass="182188">MDGRCRRRDGVFGAMVGWEAGKLQHEISEAPGSHLTPETCVVETRGVGILLIRAPRNFGLQLDLRIPSGVMEPAFRRAASSACGQCSAALRRQLVANGVPRITPRIASVHSTRSLHSTVSRRSKANNVPTRQFSSTPKASSEAAAVKPSTNESSTPKLRSDDLFHSFTNSPIPEIRRRAAFMRQHAYCSHPDHRATRVPTVAPHGEEKQSQTGQLAPAHVDFECPDCGIPVSCSKEHWMDDYEAHLEICDTLREINEDDHDLRSGRTFPEFVMADDQMPEAVVNMTNWDTFMYSREFEAINDERSMRQVTKMLTYPITIGSVLHELSPYSVKQGERLTSEGLKSLSALRYTLHPPLSGKGTTMKELRPEAPPVRVFCLGARAESSLPRNVWLQLAHLFPESKIHLIFIGPESMANRDDEFPLPQRTPENPFGMVIEDRISHKMKISTIVDYYHTIHKTGYFAPYDPYFDCFCLFHPGLGHPASSHEWTETLPMLLETKVPIIATGYTQFDMERDIEWVRKTAAGEFDVLLEPGENLFRSLRWDLNDLDPQDVSCGNWGVWAFRGKRYETTKKDDEGSVNKCIILTGMCINCMICTEDTARIMTHEDHRYSVMLLSCAKMGRFSTFSVAPTLHQRQARQDKRMRCQMFRQVGSGGRGKCRVVLCRCGPLRQRPAEHRATAIEPLNAPATGDKPFLVTDQHRGADQRRPKSCWLQVKLDDSSLSRLLTATTAMAAVATPRAPTPRPKAPATVSFLNDPAAAAPTPLATPGAERTRPPLQTNPSARRSARPTPTDYLSDKATAAFIRRVLCSKHLAERGRATPSPIEELLPPLTSRNDVDLQIYALISVILREYVQVWYSKITPDDTFVDEIVQIIAHCTRALEQRLRKVDLESLLFDELPDLLDRHILAYRAAHDPVSRPPTEIDPREIYHSLCPLAPLTPIPRPEDPSSVARQQENETLYRQLLVQGVLAVLLPTEDLENDCLTSLVGQIFSELIIGNVLANRLSQPWLIYEIFIILTRVLDRKASEPIEEGVAEALQAGSTSALPRPVRRSWSIQGAFWSLVQWSFLAFSTVRFLVITLAMSSSLPPRLDGELNEKDQVTGQISHSKTLNPPASSNEGQPVKTPIAAFKLWSCVADLIEMDSRMPWLSGIMSLFQLGAMSGPGRIAGLNGAMDRFKSLDLNQLHLVGCTVDGFVDELIRAMATHTLGRNMLCDIHTWPILRPNPDLTSSPRILKTCGCIPRTSWLPTNRSRRQLCSPPIARWALAGLRFHPPASLIYAPKSNSEHHFAGVHFHHRHLLCPAHAYENTTLGHLRKTISPARLLTPRCEVGGESGLAYRDANPTCAASFTIWSSDAYNQAGTVQALGSDSIRPEKRASSLPVPAQRLIARPPWTDAKLGGLKLGSLAGISGSLRIAMTKSEPSRLKPLSHLNNQRQQHPLISHTIHQRLLDAALLPTILRSIRAALFPNNAPGVSTLVAPSSDEELRSLRRRCASAMLASIPPWLAGLYLGGRGLGFRWRSGPESRPGAADDAAPLPMSESEADVPGRGDATNGNRTNDLGNESKENEDEDQQRMLAEIEESILDIFSDEYCNKHLVYSILELILVRLMPELVEKGVVELWEERLNTLVSLKNAFCNSA</sequence>
<feature type="region of interest" description="Disordered" evidence="1">
    <location>
        <begin position="110"/>
        <end position="165"/>
    </location>
</feature>
<dbReference type="InterPro" id="IPR032717">
    <property type="entry name" value="Mss51_Znf"/>
</dbReference>
<dbReference type="InterPro" id="IPR003114">
    <property type="entry name" value="Phox_assoc"/>
</dbReference>
<dbReference type="InterPro" id="IPR046824">
    <property type="entry name" value="Mss51-like_C"/>
</dbReference>
<feature type="region of interest" description="Disordered" evidence="1">
    <location>
        <begin position="1520"/>
        <end position="1571"/>
    </location>
</feature>
<keyword evidence="4" id="KW-1185">Reference proteome</keyword>
<evidence type="ECO:0000259" key="2">
    <source>
        <dbReference type="PROSITE" id="PS51207"/>
    </source>
</evidence>
<feature type="region of interest" description="Disordered" evidence="1">
    <location>
        <begin position="684"/>
        <end position="706"/>
    </location>
</feature>
<dbReference type="SMART" id="SM00313">
    <property type="entry name" value="PXA"/>
    <property type="match status" value="1"/>
</dbReference>
<dbReference type="PROSITE" id="PS51207">
    <property type="entry name" value="PXA"/>
    <property type="match status" value="1"/>
</dbReference>
<feature type="compositionally biased region" description="Low complexity" evidence="1">
    <location>
        <begin position="757"/>
        <end position="769"/>
    </location>
</feature>
<dbReference type="GeneID" id="73337761"/>
<dbReference type="Pfam" id="PF02194">
    <property type="entry name" value="PXA"/>
    <property type="match status" value="1"/>
</dbReference>
<feature type="region of interest" description="Disordered" evidence="1">
    <location>
        <begin position="757"/>
        <end position="792"/>
    </location>
</feature>
<evidence type="ECO:0000313" key="4">
    <source>
        <dbReference type="Proteomes" id="UP000830671"/>
    </source>
</evidence>
<dbReference type="PANTHER" id="PTHR28069">
    <property type="entry name" value="GH20023P"/>
    <property type="match status" value="1"/>
</dbReference>
<reference evidence="3" key="1">
    <citation type="journal article" date="2021" name="Mol. Plant Microbe Interact.">
        <title>Complete Genome Sequence of the Plant-Pathogenic Fungus Colletotrichum lupini.</title>
        <authorList>
            <person name="Baroncelli R."/>
            <person name="Pensec F."/>
            <person name="Da Lio D."/>
            <person name="Boufleur T."/>
            <person name="Vicente I."/>
            <person name="Sarrocco S."/>
            <person name="Picot A."/>
            <person name="Baraldi E."/>
            <person name="Sukno S."/>
            <person name="Thon M."/>
            <person name="Le Floch G."/>
        </authorList>
    </citation>
    <scope>NUCLEOTIDE SEQUENCE</scope>
    <source>
        <strain evidence="3">IMI 504893</strain>
    </source>
</reference>
<dbReference type="Pfam" id="PF13824">
    <property type="entry name" value="zf-Mss51"/>
    <property type="match status" value="1"/>
</dbReference>